<dbReference type="InterPro" id="IPR012914">
    <property type="entry name" value="PucR_dom"/>
</dbReference>
<feature type="region of interest" description="Disordered" evidence="1">
    <location>
        <begin position="1"/>
        <end position="31"/>
    </location>
</feature>
<proteinExistence type="predicted"/>
<dbReference type="InterPro" id="IPR025736">
    <property type="entry name" value="PucR_C-HTH_dom"/>
</dbReference>
<dbReference type="Proteomes" id="UP000646523">
    <property type="component" value="Unassembled WGS sequence"/>
</dbReference>
<evidence type="ECO:0008006" key="6">
    <source>
        <dbReference type="Google" id="ProtNLM"/>
    </source>
</evidence>
<sequence>MVRIRSQRSSRTGMSLTAMLQSSRTDAPDGNRRILRAAGPELGDCYSTGVYLHELVATEGLGLRFALRPGRPVPVSWVHSTDMADPSAYLGGGELILTIGLWRQAEGDAERFVEALHRAGAAALGYGVEAPGADVPADVLDACRSIGLPLVRVPHEVPFIEVARAFHAAANAERHDLRRLVRQHEALAAAVASGGMPELVRVLAAQLAGDVWVVDGPEVVWASPAAPPGAAAATWRRGHQAAAFPVQAALADSTAVTVMRVDMPVDEVTPARCFLGYARPVAAMTAAERRVLDNALPHLRGELVRLRERRGHAASRRRERLALAESGRPAGPPLAGPAPAVLVFAYPAVPGPVADSLLDAVPPAARDGGAAEVAVIPDVRESVVILRPGAAVGDQTVACLLRRVEDQLDREVHAGWTLARDGESDLPRAVTAARHAARLAATGAGRERVARYERLGTHEVLLALDEEIVGGFQDLVLGPLVEYDSRHGSQLVETLMEFLDRNCAYQASAEALGIHVNTLRYRLLTIEQVTGRDLRRMADKVDFYLALRSRRAPEDPAGG</sequence>
<evidence type="ECO:0000313" key="5">
    <source>
        <dbReference type="Proteomes" id="UP000646523"/>
    </source>
</evidence>
<dbReference type="Pfam" id="PF07905">
    <property type="entry name" value="PucR"/>
    <property type="match status" value="1"/>
</dbReference>
<dbReference type="InterPro" id="IPR042070">
    <property type="entry name" value="PucR_C-HTH_sf"/>
</dbReference>
<dbReference type="AlphaFoldDB" id="A0A917ZAC4"/>
<dbReference type="Pfam" id="PF13556">
    <property type="entry name" value="HTH_30"/>
    <property type="match status" value="1"/>
</dbReference>
<accession>A0A917ZAC4</accession>
<name>A0A917ZAC4_9ACTN</name>
<dbReference type="PANTHER" id="PTHR33744:SF17">
    <property type="entry name" value="CONSERVED PROTEIN"/>
    <property type="match status" value="1"/>
</dbReference>
<feature type="domain" description="Purine catabolism PurC-like" evidence="2">
    <location>
        <begin position="74"/>
        <end position="168"/>
    </location>
</feature>
<evidence type="ECO:0000259" key="3">
    <source>
        <dbReference type="Pfam" id="PF13556"/>
    </source>
</evidence>
<evidence type="ECO:0000259" key="2">
    <source>
        <dbReference type="Pfam" id="PF07905"/>
    </source>
</evidence>
<feature type="compositionally biased region" description="Polar residues" evidence="1">
    <location>
        <begin position="9"/>
        <end position="25"/>
    </location>
</feature>
<dbReference type="EMBL" id="BMNH01000027">
    <property type="protein sequence ID" value="GGO79083.1"/>
    <property type="molecule type" value="Genomic_DNA"/>
</dbReference>
<evidence type="ECO:0000256" key="1">
    <source>
        <dbReference type="SAM" id="MobiDB-lite"/>
    </source>
</evidence>
<gene>
    <name evidence="4" type="ORF">GCM10012289_62570</name>
</gene>
<keyword evidence="5" id="KW-1185">Reference proteome</keyword>
<evidence type="ECO:0000313" key="4">
    <source>
        <dbReference type="EMBL" id="GGO79083.1"/>
    </source>
</evidence>
<dbReference type="PANTHER" id="PTHR33744">
    <property type="entry name" value="CARBOHYDRATE DIACID REGULATOR"/>
    <property type="match status" value="1"/>
</dbReference>
<dbReference type="InterPro" id="IPR051448">
    <property type="entry name" value="CdaR-like_regulators"/>
</dbReference>
<comment type="caution">
    <text evidence="4">The sequence shown here is derived from an EMBL/GenBank/DDBJ whole genome shotgun (WGS) entry which is preliminary data.</text>
</comment>
<reference evidence="4" key="1">
    <citation type="journal article" date="2014" name="Int. J. Syst. Evol. Microbiol.">
        <title>Complete genome sequence of Corynebacterium casei LMG S-19264T (=DSM 44701T), isolated from a smear-ripened cheese.</title>
        <authorList>
            <consortium name="US DOE Joint Genome Institute (JGI-PGF)"/>
            <person name="Walter F."/>
            <person name="Albersmeier A."/>
            <person name="Kalinowski J."/>
            <person name="Ruckert C."/>
        </authorList>
    </citation>
    <scope>NUCLEOTIDE SEQUENCE</scope>
    <source>
        <strain evidence="4">CGMCC 4.7368</strain>
    </source>
</reference>
<feature type="domain" description="PucR C-terminal helix-turn-helix" evidence="3">
    <location>
        <begin position="491"/>
        <end position="548"/>
    </location>
</feature>
<organism evidence="4 5">
    <name type="scientific">Nonomuraea cavernae</name>
    <dbReference type="NCBI Taxonomy" id="2045107"/>
    <lineage>
        <taxon>Bacteria</taxon>
        <taxon>Bacillati</taxon>
        <taxon>Actinomycetota</taxon>
        <taxon>Actinomycetes</taxon>
        <taxon>Streptosporangiales</taxon>
        <taxon>Streptosporangiaceae</taxon>
        <taxon>Nonomuraea</taxon>
    </lineage>
</organism>
<protein>
    <recommendedName>
        <fullName evidence="6">PucR family transcriptional regulator</fullName>
    </recommendedName>
</protein>
<dbReference type="Gene3D" id="1.10.10.2840">
    <property type="entry name" value="PucR C-terminal helix-turn-helix domain"/>
    <property type="match status" value="1"/>
</dbReference>
<reference evidence="4" key="2">
    <citation type="submission" date="2020-09" db="EMBL/GenBank/DDBJ databases">
        <authorList>
            <person name="Sun Q."/>
            <person name="Zhou Y."/>
        </authorList>
    </citation>
    <scope>NUCLEOTIDE SEQUENCE</scope>
    <source>
        <strain evidence="4">CGMCC 4.7368</strain>
    </source>
</reference>